<comment type="caution">
    <text evidence="2">The sequence shown here is derived from an EMBL/GenBank/DDBJ whole genome shotgun (WGS) entry which is preliminary data.</text>
</comment>
<evidence type="ECO:0000313" key="2">
    <source>
        <dbReference type="EMBL" id="KAK5049155.1"/>
    </source>
</evidence>
<feature type="compositionally biased region" description="Acidic residues" evidence="1">
    <location>
        <begin position="248"/>
        <end position="279"/>
    </location>
</feature>
<gene>
    <name evidence="2" type="ORF">LTR69_011182</name>
</gene>
<evidence type="ECO:0000256" key="1">
    <source>
        <dbReference type="SAM" id="MobiDB-lite"/>
    </source>
</evidence>
<evidence type="ECO:0000313" key="3">
    <source>
        <dbReference type="Proteomes" id="UP001345691"/>
    </source>
</evidence>
<protein>
    <submittedName>
        <fullName evidence="2">Uncharacterized protein</fullName>
    </submittedName>
</protein>
<organism evidence="2 3">
    <name type="scientific">Exophiala sideris</name>
    <dbReference type="NCBI Taxonomy" id="1016849"/>
    <lineage>
        <taxon>Eukaryota</taxon>
        <taxon>Fungi</taxon>
        <taxon>Dikarya</taxon>
        <taxon>Ascomycota</taxon>
        <taxon>Pezizomycotina</taxon>
        <taxon>Eurotiomycetes</taxon>
        <taxon>Chaetothyriomycetidae</taxon>
        <taxon>Chaetothyriales</taxon>
        <taxon>Herpotrichiellaceae</taxon>
        <taxon>Exophiala</taxon>
    </lineage>
</organism>
<feature type="region of interest" description="Disordered" evidence="1">
    <location>
        <begin position="384"/>
        <end position="413"/>
    </location>
</feature>
<reference evidence="2 3" key="1">
    <citation type="submission" date="2023-08" db="EMBL/GenBank/DDBJ databases">
        <title>Black Yeasts Isolated from many extreme environments.</title>
        <authorList>
            <person name="Coleine C."/>
            <person name="Stajich J.E."/>
            <person name="Selbmann L."/>
        </authorList>
    </citation>
    <scope>NUCLEOTIDE SEQUENCE [LARGE SCALE GENOMIC DNA]</scope>
    <source>
        <strain evidence="2 3">CCFEE 6328</strain>
    </source>
</reference>
<sequence>MTAPDVDTNESITKNQYHAAHDMVRVELNVASDLSIADTNEGNPISEKQAPTELHAIVEFSQPQASLHDSHSSSPGAMQVIQPIKEHCNAPYQDEILTHPVSCQEAVDVRGAEIIRSPITGICDTNGDEEPRQLNSSLSRGSATSTRGILMRNVECSAEGPESDCDDIDAILKNLGQRETPPGSIIGGLGIAAEESKDSNEGNLYSRLGRMSEEGEVRSVEETTTSGPMGYDAGWQDNGETVVVAAVGEDEEEGEEQQQEEEGEEQQEEADEDGEEQGQEDGRHEEGEEGEEGEVEASQQSQATVTSCRRSKRQRQHGCPQVKNSPSQNDAHKSRPNKRPRPKMDDSQVSSKRRKRGSLAYTDVGNIDAAVTETPSNENLWLEWDSKNSSHKPQSIKARKMSSRSGRSRKSKPSLHLDTIVSMVLAVGNAHSFRALRGAMMFFHQRQTTWSTDLFSDDPKILVGYMTTLETAGNLDSYLRRFALARLAKLYLDTTANGGRLPLPAARTSAFARRTITKAHKAEAYRSMIEHIWSLPFPSQYTHTRMTKRGLIDDSTKSAVQWNKCKSRLRKQIEAGQRWLDFVQRFGWSALGLITRDWYIGEDLVRVNDRM</sequence>
<dbReference type="EMBL" id="JAVRRF010000048">
    <property type="protein sequence ID" value="KAK5049155.1"/>
    <property type="molecule type" value="Genomic_DNA"/>
</dbReference>
<feature type="region of interest" description="Disordered" evidence="1">
    <location>
        <begin position="123"/>
        <end position="145"/>
    </location>
</feature>
<proteinExistence type="predicted"/>
<feature type="compositionally biased region" description="Basic residues" evidence="1">
    <location>
        <begin position="397"/>
        <end position="413"/>
    </location>
</feature>
<keyword evidence="3" id="KW-1185">Reference proteome</keyword>
<dbReference type="Proteomes" id="UP001345691">
    <property type="component" value="Unassembled WGS sequence"/>
</dbReference>
<feature type="region of interest" description="Disordered" evidence="1">
    <location>
        <begin position="198"/>
        <end position="361"/>
    </location>
</feature>
<name>A0ABR0IVP0_9EURO</name>
<feature type="compositionally biased region" description="Polar residues" evidence="1">
    <location>
        <begin position="133"/>
        <end position="145"/>
    </location>
</feature>
<feature type="compositionally biased region" description="Basic and acidic residues" evidence="1">
    <location>
        <begin position="210"/>
        <end position="221"/>
    </location>
</feature>
<accession>A0ABR0IVP0</accession>